<dbReference type="AlphaFoldDB" id="A0A5J5DAY1"/>
<keyword evidence="3" id="KW-1185">Reference proteome</keyword>
<protein>
    <submittedName>
        <fullName evidence="2">Uncharacterized protein</fullName>
    </submittedName>
</protein>
<organism evidence="2 3">
    <name type="scientific">Etheostoma spectabile</name>
    <name type="common">orangethroat darter</name>
    <dbReference type="NCBI Taxonomy" id="54343"/>
    <lineage>
        <taxon>Eukaryota</taxon>
        <taxon>Metazoa</taxon>
        <taxon>Chordata</taxon>
        <taxon>Craniata</taxon>
        <taxon>Vertebrata</taxon>
        <taxon>Euteleostomi</taxon>
        <taxon>Actinopterygii</taxon>
        <taxon>Neopterygii</taxon>
        <taxon>Teleostei</taxon>
        <taxon>Neoteleostei</taxon>
        <taxon>Acanthomorphata</taxon>
        <taxon>Eupercaria</taxon>
        <taxon>Perciformes</taxon>
        <taxon>Percoidei</taxon>
        <taxon>Percidae</taxon>
        <taxon>Etheostomatinae</taxon>
        <taxon>Etheostoma</taxon>
    </lineage>
</organism>
<sequence>MKVTDNVDSKLPTASTLQDMAVELVSYHEEQCHHRHVKKEEAYQASSAEVAKKGIHPNSN</sequence>
<evidence type="ECO:0000313" key="2">
    <source>
        <dbReference type="EMBL" id="KAA8590060.1"/>
    </source>
</evidence>
<name>A0A5J5DAY1_9PERO</name>
<dbReference type="EMBL" id="VOFY01000008">
    <property type="protein sequence ID" value="KAA8590060.1"/>
    <property type="molecule type" value="Genomic_DNA"/>
</dbReference>
<evidence type="ECO:0000313" key="3">
    <source>
        <dbReference type="Proteomes" id="UP000327493"/>
    </source>
</evidence>
<comment type="caution">
    <text evidence="2">The sequence shown here is derived from an EMBL/GenBank/DDBJ whole genome shotgun (WGS) entry which is preliminary data.</text>
</comment>
<dbReference type="Proteomes" id="UP000327493">
    <property type="component" value="Chromosome 8"/>
</dbReference>
<gene>
    <name evidence="2" type="ORF">FQN60_013994</name>
</gene>
<reference evidence="2 3" key="1">
    <citation type="submission" date="2019-08" db="EMBL/GenBank/DDBJ databases">
        <title>A chromosome-level genome assembly, high-density linkage maps, and genome scans reveal the genomic architecture of hybrid incompatibilities underlying speciation via character displacement in darters (Percidae: Etheostominae).</title>
        <authorList>
            <person name="Moran R.L."/>
            <person name="Catchen J.M."/>
            <person name="Fuller R.C."/>
        </authorList>
    </citation>
    <scope>NUCLEOTIDE SEQUENCE [LARGE SCALE GENOMIC DNA]</scope>
    <source>
        <strain evidence="2">EspeVRDwgs_2016</strain>
        <tissue evidence="2">Muscle</tissue>
    </source>
</reference>
<accession>A0A5J5DAY1</accession>
<feature type="region of interest" description="Disordered" evidence="1">
    <location>
        <begin position="37"/>
        <end position="60"/>
    </location>
</feature>
<proteinExistence type="predicted"/>
<evidence type="ECO:0000256" key="1">
    <source>
        <dbReference type="SAM" id="MobiDB-lite"/>
    </source>
</evidence>